<dbReference type="KEGG" id="mcha:111025465"/>
<feature type="non-terminal residue" evidence="2">
    <location>
        <position position="150"/>
    </location>
</feature>
<dbReference type="OrthoDB" id="1867629at2759"/>
<protein>
    <submittedName>
        <fullName evidence="2">Uncharacterized protein LOC111025465</fullName>
    </submittedName>
</protein>
<dbReference type="Proteomes" id="UP000504603">
    <property type="component" value="Unplaced"/>
</dbReference>
<reference evidence="2" key="1">
    <citation type="submission" date="2025-08" db="UniProtKB">
        <authorList>
            <consortium name="RefSeq"/>
        </authorList>
    </citation>
    <scope>IDENTIFICATION</scope>
    <source>
        <strain evidence="2">OHB3-1</strain>
    </source>
</reference>
<dbReference type="SUPFAM" id="SSF81383">
    <property type="entry name" value="F-box domain"/>
    <property type="match status" value="1"/>
</dbReference>
<name>A0A6J1E152_MOMCH</name>
<gene>
    <name evidence="2" type="primary">LOC111025465</name>
</gene>
<evidence type="ECO:0000313" key="2">
    <source>
        <dbReference type="RefSeq" id="XP_022159019.1"/>
    </source>
</evidence>
<dbReference type="AlphaFoldDB" id="A0A6J1E152"/>
<dbReference type="RefSeq" id="XP_022159019.1">
    <property type="nucleotide sequence ID" value="XM_022303327.1"/>
</dbReference>
<sequence>MEIFLRLSPECLMRFTSVGKSWYDLINDLEFAVKHLMFSVQQQNLPDASPTIIFKRLVSKDSETKQNILSFLTLSNNDVDDSGSIVDIDVPFFENCVAMDFKGHSHGLVCLSQLGNTSFYWLYIFTMPVQAIFCLEQEKVCASAVVQGRQ</sequence>
<accession>A0A6J1E152</accession>
<proteinExistence type="predicted"/>
<dbReference type="InterPro" id="IPR036047">
    <property type="entry name" value="F-box-like_dom_sf"/>
</dbReference>
<dbReference type="GeneID" id="111025465"/>
<organism evidence="1 2">
    <name type="scientific">Momordica charantia</name>
    <name type="common">Bitter gourd</name>
    <name type="synonym">Balsam pear</name>
    <dbReference type="NCBI Taxonomy" id="3673"/>
    <lineage>
        <taxon>Eukaryota</taxon>
        <taxon>Viridiplantae</taxon>
        <taxon>Streptophyta</taxon>
        <taxon>Embryophyta</taxon>
        <taxon>Tracheophyta</taxon>
        <taxon>Spermatophyta</taxon>
        <taxon>Magnoliopsida</taxon>
        <taxon>eudicotyledons</taxon>
        <taxon>Gunneridae</taxon>
        <taxon>Pentapetalae</taxon>
        <taxon>rosids</taxon>
        <taxon>fabids</taxon>
        <taxon>Cucurbitales</taxon>
        <taxon>Cucurbitaceae</taxon>
        <taxon>Momordiceae</taxon>
        <taxon>Momordica</taxon>
    </lineage>
</organism>
<keyword evidence="1" id="KW-1185">Reference proteome</keyword>
<evidence type="ECO:0000313" key="1">
    <source>
        <dbReference type="Proteomes" id="UP000504603"/>
    </source>
</evidence>